<keyword evidence="12" id="KW-1185">Reference proteome</keyword>
<sequence length="775" mass="83610">MHRDFKPDNVLVGTDGRVRVSDFGLARSSAELERYRQVLAERSAGADTLGDVPVARAGGESGSLLRRLGSRGSRASQGAGGCLAPRSRWRGSPAYMSPEQFRGEPADRFSDQFSFFVTLFEALHGRRPFRGRTPEAIGEAVCAGRITPGESELPRRLQDALARGLSVEPSARFPSMEAVLEALDDRRGGSWQRALPWLGAGAVAVVVGMWQLDAAETRRSEREAALRCAEAGREVDALWGPVQRAELGETLIASGVPGADDVLVRVEQRLDGYAEDWAQARRHSCEAYVPQRGGALDAPDELEELHLRREACLADALRAFGAQVEVSAELEAQALESVVQAVANLPSVEACGDLGALSARSPPPEPDMVAGVEDYEVRLARVRAFVNTSAFDQAGVALEPLLDPVRELGYAPMTLEAELLDGQIRRMQSDAEGSQAALERAWLLALEHNERRQGARVAAQLVWLWVYNLGDVDAGARWAAAARALSAPLGRDGVETEVLNAATVVAYRQGDYDEAIELSRELLALHTELRGPDSELVGTTLANLGATLIAAHRHEEALPHLERSIALLEQGLGPLHQDTLSAHLNYGLALMYVEGRSADARRELEGAMAGLETRGDRADESVVALVHNGLGELDARAEQWESARAHFHAMHQIFARLYGDDNPYTALAAVSQASAWVRLGRVDEALLALEGALGVLESQTVPGEELAAVKAELAIALWTKAAADDGRSPDEREAQRARARGLMGEALEIYAGFMDVPPTTAAWLAAHPKFEANSN</sequence>
<name>A6G678_9BACT</name>
<evidence type="ECO:0000256" key="6">
    <source>
        <dbReference type="ARBA" id="ARBA00022840"/>
    </source>
</evidence>
<dbReference type="AlphaFoldDB" id="A6G678"/>
<keyword evidence="5 11" id="KW-0418">Kinase</keyword>
<dbReference type="GO" id="GO:0005524">
    <property type="term" value="F:ATP binding"/>
    <property type="evidence" value="ECO:0007669"/>
    <property type="project" value="UniProtKB-KW"/>
</dbReference>
<evidence type="ECO:0000256" key="2">
    <source>
        <dbReference type="ARBA" id="ARBA00022527"/>
    </source>
</evidence>
<evidence type="ECO:0000256" key="9">
    <source>
        <dbReference type="SAM" id="MobiDB-lite"/>
    </source>
</evidence>
<dbReference type="Pfam" id="PF13424">
    <property type="entry name" value="TPR_12"/>
    <property type="match status" value="2"/>
</dbReference>
<comment type="catalytic activity">
    <reaction evidence="7">
        <text>L-threonyl-[protein] + ATP = O-phospho-L-threonyl-[protein] + ADP + H(+)</text>
        <dbReference type="Rhea" id="RHEA:46608"/>
        <dbReference type="Rhea" id="RHEA-COMP:11060"/>
        <dbReference type="Rhea" id="RHEA-COMP:11605"/>
        <dbReference type="ChEBI" id="CHEBI:15378"/>
        <dbReference type="ChEBI" id="CHEBI:30013"/>
        <dbReference type="ChEBI" id="CHEBI:30616"/>
        <dbReference type="ChEBI" id="CHEBI:61977"/>
        <dbReference type="ChEBI" id="CHEBI:456216"/>
        <dbReference type="EC" id="2.7.11.1"/>
    </reaction>
</comment>
<evidence type="ECO:0000256" key="5">
    <source>
        <dbReference type="ARBA" id="ARBA00022777"/>
    </source>
</evidence>
<dbReference type="PROSITE" id="PS50011">
    <property type="entry name" value="PROTEIN_KINASE_DOM"/>
    <property type="match status" value="1"/>
</dbReference>
<dbReference type="eggNOG" id="COG0457">
    <property type="taxonomic scope" value="Bacteria"/>
</dbReference>
<keyword evidence="2" id="KW-0723">Serine/threonine-protein kinase</keyword>
<dbReference type="Gene3D" id="1.10.510.10">
    <property type="entry name" value="Transferase(Phosphotransferase) domain 1"/>
    <property type="match status" value="1"/>
</dbReference>
<comment type="caution">
    <text evidence="11">The sequence shown here is derived from an EMBL/GenBank/DDBJ whole genome shotgun (WGS) entry which is preliminary data.</text>
</comment>
<evidence type="ECO:0000313" key="11">
    <source>
        <dbReference type="EMBL" id="EDM78680.1"/>
    </source>
</evidence>
<keyword evidence="3" id="KW-0808">Transferase</keyword>
<dbReference type="EMBL" id="ABCS01000028">
    <property type="protein sequence ID" value="EDM78680.1"/>
    <property type="molecule type" value="Genomic_DNA"/>
</dbReference>
<keyword evidence="4" id="KW-0547">Nucleotide-binding</keyword>
<evidence type="ECO:0000256" key="8">
    <source>
        <dbReference type="ARBA" id="ARBA00048679"/>
    </source>
</evidence>
<feature type="region of interest" description="Disordered" evidence="9">
    <location>
        <begin position="69"/>
        <end position="91"/>
    </location>
</feature>
<dbReference type="GO" id="GO:0004674">
    <property type="term" value="F:protein serine/threonine kinase activity"/>
    <property type="evidence" value="ECO:0007669"/>
    <property type="project" value="UniProtKB-KW"/>
</dbReference>
<dbReference type="eggNOG" id="COG0515">
    <property type="taxonomic scope" value="Bacteria"/>
</dbReference>
<proteinExistence type="predicted"/>
<evidence type="ECO:0000256" key="3">
    <source>
        <dbReference type="ARBA" id="ARBA00022679"/>
    </source>
</evidence>
<dbReference type="InterPro" id="IPR001245">
    <property type="entry name" value="Ser-Thr/Tyr_kinase_cat_dom"/>
</dbReference>
<dbReference type="SUPFAM" id="SSF48452">
    <property type="entry name" value="TPR-like"/>
    <property type="match status" value="2"/>
</dbReference>
<feature type="domain" description="Protein kinase" evidence="10">
    <location>
        <begin position="1"/>
        <end position="198"/>
    </location>
</feature>
<evidence type="ECO:0000256" key="7">
    <source>
        <dbReference type="ARBA" id="ARBA00047899"/>
    </source>
</evidence>
<organism evidence="11 12">
    <name type="scientific">Plesiocystis pacifica SIR-1</name>
    <dbReference type="NCBI Taxonomy" id="391625"/>
    <lineage>
        <taxon>Bacteria</taxon>
        <taxon>Pseudomonadati</taxon>
        <taxon>Myxococcota</taxon>
        <taxon>Polyangia</taxon>
        <taxon>Nannocystales</taxon>
        <taxon>Nannocystaceae</taxon>
        <taxon>Plesiocystis</taxon>
    </lineage>
</organism>
<dbReference type="InterPro" id="IPR000719">
    <property type="entry name" value="Prot_kinase_dom"/>
</dbReference>
<reference evidence="11 12" key="1">
    <citation type="submission" date="2007-06" db="EMBL/GenBank/DDBJ databases">
        <authorList>
            <person name="Shimkets L."/>
            <person name="Ferriera S."/>
            <person name="Johnson J."/>
            <person name="Kravitz S."/>
            <person name="Beeson K."/>
            <person name="Sutton G."/>
            <person name="Rogers Y.-H."/>
            <person name="Friedman R."/>
            <person name="Frazier M."/>
            <person name="Venter J.C."/>
        </authorList>
    </citation>
    <scope>NUCLEOTIDE SEQUENCE [LARGE SCALE GENOMIC DNA]</scope>
    <source>
        <strain evidence="11 12">SIR-1</strain>
    </source>
</reference>
<evidence type="ECO:0000256" key="4">
    <source>
        <dbReference type="ARBA" id="ARBA00022741"/>
    </source>
</evidence>
<gene>
    <name evidence="11" type="ORF">PPSIR1_29553</name>
</gene>
<dbReference type="SUPFAM" id="SSF56112">
    <property type="entry name" value="Protein kinase-like (PK-like)"/>
    <property type="match status" value="1"/>
</dbReference>
<protein>
    <recommendedName>
        <fullName evidence="1">non-specific serine/threonine protein kinase</fullName>
        <ecNumber evidence="1">2.7.11.1</ecNumber>
    </recommendedName>
</protein>
<dbReference type="InterPro" id="IPR011009">
    <property type="entry name" value="Kinase-like_dom_sf"/>
</dbReference>
<dbReference type="EC" id="2.7.11.1" evidence="1"/>
<dbReference type="STRING" id="391625.PPSIR1_29553"/>
<comment type="catalytic activity">
    <reaction evidence="8">
        <text>L-seryl-[protein] + ATP = O-phospho-L-seryl-[protein] + ADP + H(+)</text>
        <dbReference type="Rhea" id="RHEA:17989"/>
        <dbReference type="Rhea" id="RHEA-COMP:9863"/>
        <dbReference type="Rhea" id="RHEA-COMP:11604"/>
        <dbReference type="ChEBI" id="CHEBI:15378"/>
        <dbReference type="ChEBI" id="CHEBI:29999"/>
        <dbReference type="ChEBI" id="CHEBI:30616"/>
        <dbReference type="ChEBI" id="CHEBI:83421"/>
        <dbReference type="ChEBI" id="CHEBI:456216"/>
        <dbReference type="EC" id="2.7.11.1"/>
    </reaction>
</comment>
<accession>A6G678</accession>
<dbReference type="Proteomes" id="UP000005801">
    <property type="component" value="Unassembled WGS sequence"/>
</dbReference>
<dbReference type="InterPro" id="IPR050236">
    <property type="entry name" value="Ser_Thr_kinase_AGC"/>
</dbReference>
<dbReference type="Gene3D" id="1.25.40.10">
    <property type="entry name" value="Tetratricopeptide repeat domain"/>
    <property type="match status" value="2"/>
</dbReference>
<evidence type="ECO:0000259" key="10">
    <source>
        <dbReference type="PROSITE" id="PS50011"/>
    </source>
</evidence>
<evidence type="ECO:0000256" key="1">
    <source>
        <dbReference type="ARBA" id="ARBA00012513"/>
    </source>
</evidence>
<dbReference type="PANTHER" id="PTHR24356">
    <property type="entry name" value="SERINE/THREONINE-PROTEIN KINASE"/>
    <property type="match status" value="1"/>
</dbReference>
<keyword evidence="6" id="KW-0067">ATP-binding</keyword>
<dbReference type="InterPro" id="IPR011990">
    <property type="entry name" value="TPR-like_helical_dom_sf"/>
</dbReference>
<dbReference type="Pfam" id="PF07714">
    <property type="entry name" value="PK_Tyr_Ser-Thr"/>
    <property type="match status" value="1"/>
</dbReference>
<evidence type="ECO:0000313" key="12">
    <source>
        <dbReference type="Proteomes" id="UP000005801"/>
    </source>
</evidence>
<dbReference type="RefSeq" id="WP_006972227.1">
    <property type="nucleotide sequence ID" value="NZ_ABCS01000028.1"/>
</dbReference>